<dbReference type="SUPFAM" id="SSF56219">
    <property type="entry name" value="DNase I-like"/>
    <property type="match status" value="1"/>
</dbReference>
<dbReference type="RefSeq" id="XP_035543066.1">
    <property type="nucleotide sequence ID" value="XM_035687173.1"/>
</dbReference>
<dbReference type="OrthoDB" id="1938551at2759"/>
<dbReference type="Gene3D" id="3.60.10.10">
    <property type="entry name" value="Endonuclease/exonuclease/phosphatase"/>
    <property type="match status" value="1"/>
</dbReference>
<gene>
    <name evidence="2" type="primary">LOC118346139</name>
</gene>
<dbReference type="InParanoid" id="A0A6P9E6R2"/>
<protein>
    <submittedName>
        <fullName evidence="2">Uncharacterized protein LOC118346139</fullName>
    </submittedName>
</protein>
<dbReference type="Proteomes" id="UP000235220">
    <property type="component" value="Unplaced"/>
</dbReference>
<evidence type="ECO:0000313" key="1">
    <source>
        <dbReference type="Proteomes" id="UP000235220"/>
    </source>
</evidence>
<keyword evidence="1" id="KW-1185">Reference proteome</keyword>
<sequence>MQILGSLEQTKLTNPDIEQEEAMSDGMQVKEWDRRWILTGFYGNPLVAKKMESWNLLRHITPNDQVPWLCMEDFNEIISQDEKAGATLKPYRQMEIFREALEDCGLSDLGFEDSKYTWCNGREGREFTKERLDRVVIAEKREKIKELQRLNQGELSESIKEVQKDVDNFLEAEDLKWRQRAKQRWFKDGDRNTQFIHSYANQRKKSNSILSISNEDGVHATQPKEVSDLFQAFYMDVFTTSQPQGIKDSIAHLGKTVTAEMNSQLLNEFTSEEI</sequence>
<dbReference type="PANTHER" id="PTHR33710:SF62">
    <property type="entry name" value="DUF4283 DOMAIN PROTEIN"/>
    <property type="match status" value="1"/>
</dbReference>
<dbReference type="InterPro" id="IPR036691">
    <property type="entry name" value="Endo/exonu/phosph_ase_sf"/>
</dbReference>
<organism evidence="1 2">
    <name type="scientific">Juglans regia</name>
    <name type="common">English walnut</name>
    <dbReference type="NCBI Taxonomy" id="51240"/>
    <lineage>
        <taxon>Eukaryota</taxon>
        <taxon>Viridiplantae</taxon>
        <taxon>Streptophyta</taxon>
        <taxon>Embryophyta</taxon>
        <taxon>Tracheophyta</taxon>
        <taxon>Spermatophyta</taxon>
        <taxon>Magnoliopsida</taxon>
        <taxon>eudicotyledons</taxon>
        <taxon>Gunneridae</taxon>
        <taxon>Pentapetalae</taxon>
        <taxon>rosids</taxon>
        <taxon>fabids</taxon>
        <taxon>Fagales</taxon>
        <taxon>Juglandaceae</taxon>
        <taxon>Juglans</taxon>
    </lineage>
</organism>
<dbReference type="PANTHER" id="PTHR33710">
    <property type="entry name" value="BNAC02G09200D PROTEIN"/>
    <property type="match status" value="1"/>
</dbReference>
<dbReference type="KEGG" id="jre:118346139"/>
<dbReference type="AlphaFoldDB" id="A0A6P9E6R2"/>
<proteinExistence type="predicted"/>
<evidence type="ECO:0000313" key="2">
    <source>
        <dbReference type="RefSeq" id="XP_035543066.1"/>
    </source>
</evidence>
<accession>A0A6P9E6R2</accession>
<name>A0A6P9E6R2_JUGRE</name>
<reference evidence="2" key="1">
    <citation type="submission" date="2025-08" db="UniProtKB">
        <authorList>
            <consortium name="RefSeq"/>
        </authorList>
    </citation>
    <scope>IDENTIFICATION</scope>
    <source>
        <tissue evidence="2">Leaves</tissue>
    </source>
</reference>
<dbReference type="GeneID" id="118346139"/>